<gene>
    <name evidence="4" type="primary">cobK</name>
    <name evidence="4" type="ORF">DEAC_c28910</name>
</gene>
<dbReference type="GO" id="GO:0016994">
    <property type="term" value="F:precorrin-6A reductase activity"/>
    <property type="evidence" value="ECO:0007669"/>
    <property type="project" value="UniProtKB-EC"/>
</dbReference>
<comment type="pathway">
    <text evidence="1">Cofactor biosynthesis; adenosylcobalamin biosynthesis.</text>
</comment>
<evidence type="ECO:0000256" key="3">
    <source>
        <dbReference type="ARBA" id="ARBA00023002"/>
    </source>
</evidence>
<dbReference type="NCBIfam" id="TIGR00715">
    <property type="entry name" value="precor6x_red"/>
    <property type="match status" value="1"/>
</dbReference>
<evidence type="ECO:0000256" key="2">
    <source>
        <dbReference type="ARBA" id="ARBA00022573"/>
    </source>
</evidence>
<organism evidence="4 5">
    <name type="scientific">Desulfosporosinus acididurans</name>
    <dbReference type="NCBI Taxonomy" id="476652"/>
    <lineage>
        <taxon>Bacteria</taxon>
        <taxon>Bacillati</taxon>
        <taxon>Bacillota</taxon>
        <taxon>Clostridia</taxon>
        <taxon>Eubacteriales</taxon>
        <taxon>Desulfitobacteriaceae</taxon>
        <taxon>Desulfosporosinus</taxon>
    </lineage>
</organism>
<dbReference type="GO" id="GO:0009236">
    <property type="term" value="P:cobalamin biosynthetic process"/>
    <property type="evidence" value="ECO:0007669"/>
    <property type="project" value="UniProtKB-UniPathway"/>
</dbReference>
<evidence type="ECO:0000313" key="4">
    <source>
        <dbReference type="EMBL" id="KLU65339.1"/>
    </source>
</evidence>
<dbReference type="PATRIC" id="fig|476652.3.peg.3040"/>
<keyword evidence="5" id="KW-1185">Reference proteome</keyword>
<dbReference type="PROSITE" id="PS51014">
    <property type="entry name" value="COBK_CBIJ"/>
    <property type="match status" value="1"/>
</dbReference>
<dbReference type="UniPathway" id="UPA00148"/>
<proteinExistence type="predicted"/>
<dbReference type="PANTHER" id="PTHR36925">
    <property type="entry name" value="COBALT-PRECORRIN-6A REDUCTASE"/>
    <property type="match status" value="1"/>
</dbReference>
<name>A0A0J1FPA9_9FIRM</name>
<sequence>MRLFVLAGTEDGRNLAETLKTRGHEVLVSTLTAYGADLAAESGLDARSGAINAKQLTDLLRSGSYSALVDATHPYAIQVKETAQFVCSELKIPYLRWERLPLELEDHPLIHWAEDVPDAAQKAADLGERILLTTGSNSLPEWRAQSCFNNKSLFIRVLPTSQVLTRCENLGFKPNQIIAAQGPFSQAWDEAMYQQLKIDAVVAKESGKVGGTLEKVHACRRLNIPLVLLKRPPANLNNPDIQTIVAHSIPQFLKQMEELL</sequence>
<keyword evidence="2" id="KW-0169">Cobalamin biosynthesis</keyword>
<comment type="caution">
    <text evidence="4">The sequence shown here is derived from an EMBL/GenBank/DDBJ whole genome shotgun (WGS) entry which is preliminary data.</text>
</comment>
<accession>A0A0J1FPA9</accession>
<dbReference type="Pfam" id="PF02571">
    <property type="entry name" value="CbiJ"/>
    <property type="match status" value="1"/>
</dbReference>
<keyword evidence="3 4" id="KW-0560">Oxidoreductase</keyword>
<evidence type="ECO:0000313" key="5">
    <source>
        <dbReference type="Proteomes" id="UP000036356"/>
    </source>
</evidence>
<dbReference type="EC" id="1.3.1.54" evidence="4"/>
<dbReference type="InterPro" id="IPR003723">
    <property type="entry name" value="Precorrin-6x_reduct"/>
</dbReference>
<dbReference type="AlphaFoldDB" id="A0A0J1FPA9"/>
<evidence type="ECO:0000256" key="1">
    <source>
        <dbReference type="ARBA" id="ARBA00004953"/>
    </source>
</evidence>
<protein>
    <submittedName>
        <fullName evidence="4">Precorrin-6A reductase</fullName>
        <ecNumber evidence="4">1.3.1.54</ecNumber>
    </submittedName>
</protein>
<dbReference type="STRING" id="476652.DEAC_c28910"/>
<dbReference type="EMBL" id="LDZY01000009">
    <property type="protein sequence ID" value="KLU65339.1"/>
    <property type="molecule type" value="Genomic_DNA"/>
</dbReference>
<reference evidence="4 5" key="1">
    <citation type="submission" date="2015-06" db="EMBL/GenBank/DDBJ databases">
        <title>Draft genome of the moderately acidophilic sulfate reducer Candidatus Desulfosporosinus acididurans strain M1.</title>
        <authorList>
            <person name="Poehlein A."/>
            <person name="Petzsch P."/>
            <person name="Johnson B.D."/>
            <person name="Schloemann M."/>
            <person name="Daniel R."/>
            <person name="Muehling M."/>
        </authorList>
    </citation>
    <scope>NUCLEOTIDE SEQUENCE [LARGE SCALE GENOMIC DNA]</scope>
    <source>
        <strain evidence="4 5">M1</strain>
    </source>
</reference>
<dbReference type="Proteomes" id="UP000036356">
    <property type="component" value="Unassembled WGS sequence"/>
</dbReference>
<dbReference type="PANTHER" id="PTHR36925:SF1">
    <property type="entry name" value="COBALT-PRECORRIN-6A REDUCTASE"/>
    <property type="match status" value="1"/>
</dbReference>